<dbReference type="InterPro" id="IPR043128">
    <property type="entry name" value="Rev_trsase/Diguanyl_cyclase"/>
</dbReference>
<accession>A0ABR9BQS3</accession>
<feature type="transmembrane region" description="Helical" evidence="3">
    <location>
        <begin position="104"/>
        <end position="124"/>
    </location>
</feature>
<dbReference type="InterPro" id="IPR000160">
    <property type="entry name" value="GGDEF_dom"/>
</dbReference>
<organism evidence="5 6">
    <name type="scientific">Photobacterium arenosum</name>
    <dbReference type="NCBI Taxonomy" id="2774143"/>
    <lineage>
        <taxon>Bacteria</taxon>
        <taxon>Pseudomonadati</taxon>
        <taxon>Pseudomonadota</taxon>
        <taxon>Gammaproteobacteria</taxon>
        <taxon>Vibrionales</taxon>
        <taxon>Vibrionaceae</taxon>
        <taxon>Photobacterium</taxon>
    </lineage>
</organism>
<dbReference type="RefSeq" id="WP_192017490.1">
    <property type="nucleotide sequence ID" value="NZ_JACYTP010000017.1"/>
</dbReference>
<dbReference type="Proteomes" id="UP000649768">
    <property type="component" value="Unassembled WGS sequence"/>
</dbReference>
<keyword evidence="6" id="KW-1185">Reference proteome</keyword>
<feature type="transmembrane region" description="Helical" evidence="3">
    <location>
        <begin position="188"/>
        <end position="208"/>
    </location>
</feature>
<dbReference type="InterPro" id="IPR029787">
    <property type="entry name" value="Nucleotide_cyclase"/>
</dbReference>
<dbReference type="CDD" id="cd01949">
    <property type="entry name" value="GGDEF"/>
    <property type="match status" value="1"/>
</dbReference>
<evidence type="ECO:0000256" key="2">
    <source>
        <dbReference type="ARBA" id="ARBA00034247"/>
    </source>
</evidence>
<name>A0ABR9BQS3_9GAMM</name>
<evidence type="ECO:0000313" key="5">
    <source>
        <dbReference type="EMBL" id="MBD8514893.1"/>
    </source>
</evidence>
<evidence type="ECO:0000259" key="4">
    <source>
        <dbReference type="PROSITE" id="PS50887"/>
    </source>
</evidence>
<evidence type="ECO:0000313" key="6">
    <source>
        <dbReference type="Proteomes" id="UP000649768"/>
    </source>
</evidence>
<gene>
    <name evidence="5" type="ORF">IFO68_19640</name>
</gene>
<feature type="transmembrane region" description="Helical" evidence="3">
    <location>
        <begin position="45"/>
        <end position="62"/>
    </location>
</feature>
<dbReference type="PANTHER" id="PTHR45138:SF9">
    <property type="entry name" value="DIGUANYLATE CYCLASE DGCM-RELATED"/>
    <property type="match status" value="1"/>
</dbReference>
<dbReference type="NCBIfam" id="TIGR00254">
    <property type="entry name" value="GGDEF"/>
    <property type="match status" value="1"/>
</dbReference>
<keyword evidence="3" id="KW-1133">Transmembrane helix</keyword>
<dbReference type="EMBL" id="JACYTP010000017">
    <property type="protein sequence ID" value="MBD8514893.1"/>
    <property type="molecule type" value="Genomic_DNA"/>
</dbReference>
<dbReference type="SUPFAM" id="SSF55073">
    <property type="entry name" value="Nucleotide cyclase"/>
    <property type="match status" value="1"/>
</dbReference>
<feature type="transmembrane region" description="Helical" evidence="3">
    <location>
        <begin position="136"/>
        <end position="154"/>
    </location>
</feature>
<dbReference type="EC" id="2.7.7.65" evidence="1"/>
<evidence type="ECO:0000256" key="3">
    <source>
        <dbReference type="SAM" id="Phobius"/>
    </source>
</evidence>
<keyword evidence="3" id="KW-0472">Membrane</keyword>
<reference evidence="5 6" key="1">
    <citation type="submission" date="2020-09" db="EMBL/GenBank/DDBJ databases">
        <title>Photobacterium sp. CAU 1568 isolated from sand of Sido Beach.</title>
        <authorList>
            <person name="Kim W."/>
        </authorList>
    </citation>
    <scope>NUCLEOTIDE SEQUENCE [LARGE SCALE GENOMIC DNA]</scope>
    <source>
        <strain evidence="5 6">CAU 1568</strain>
    </source>
</reference>
<comment type="caution">
    <text evidence="5">The sequence shown here is derived from an EMBL/GenBank/DDBJ whole genome shotgun (WGS) entry which is preliminary data.</text>
</comment>
<dbReference type="Pfam" id="PF00990">
    <property type="entry name" value="GGDEF"/>
    <property type="match status" value="1"/>
</dbReference>
<dbReference type="SMART" id="SM00267">
    <property type="entry name" value="GGDEF"/>
    <property type="match status" value="1"/>
</dbReference>
<dbReference type="Gene3D" id="3.30.70.270">
    <property type="match status" value="1"/>
</dbReference>
<feature type="domain" description="GGDEF" evidence="4">
    <location>
        <begin position="246"/>
        <end position="380"/>
    </location>
</feature>
<dbReference type="InterPro" id="IPR050469">
    <property type="entry name" value="Diguanylate_Cyclase"/>
</dbReference>
<keyword evidence="3" id="KW-0812">Transmembrane</keyword>
<dbReference type="PROSITE" id="PS50887">
    <property type="entry name" value="GGDEF"/>
    <property type="match status" value="1"/>
</dbReference>
<protein>
    <recommendedName>
        <fullName evidence="1">diguanylate cyclase</fullName>
        <ecNumber evidence="1">2.7.7.65</ecNumber>
    </recommendedName>
</protein>
<feature type="transmembrane region" description="Helical" evidence="3">
    <location>
        <begin position="74"/>
        <end position="92"/>
    </location>
</feature>
<proteinExistence type="predicted"/>
<comment type="catalytic activity">
    <reaction evidence="2">
        <text>2 GTP = 3',3'-c-di-GMP + 2 diphosphate</text>
        <dbReference type="Rhea" id="RHEA:24898"/>
        <dbReference type="ChEBI" id="CHEBI:33019"/>
        <dbReference type="ChEBI" id="CHEBI:37565"/>
        <dbReference type="ChEBI" id="CHEBI:58805"/>
        <dbReference type="EC" id="2.7.7.65"/>
    </reaction>
</comment>
<sequence>MISTYNHYHRLLCHALKLYIPDLWSAKAHTQSFQNTRSGYLRSRISLLCIVWAVLIIAWIPFDFFYLNTGEDTRIASARLLLALFLMGIAKVNETHTTLRQSQWCMALMVLGLNLFYTYCIWVLGFPEVYSGFEYGYTLLPILHVAILTILPITLKESLCLLAFTAVTEIAVDLQTGTVLMPETLANYWLQNVLAIVVIWSQLSKLYMLMRLYRQATLDPLTGIYNRRMLLQQAQKAMENCQAKRQPFSLLLFDIDRFKRINDTWGHGVGDKVLRGFADHLQLASRKTDLFGRYGGEEFILCLPCCDTLTAQKIADRMLADIRSLQLPTDIEETHVSITACIGIATFTSGDSLMTMIDRADRALYECKDAGRDCYRFHPYGYQYRDRRKPLEPLVSEASSEV</sequence>
<evidence type="ECO:0000256" key="1">
    <source>
        <dbReference type="ARBA" id="ARBA00012528"/>
    </source>
</evidence>
<dbReference type="PANTHER" id="PTHR45138">
    <property type="entry name" value="REGULATORY COMPONENTS OF SENSORY TRANSDUCTION SYSTEM"/>
    <property type="match status" value="1"/>
</dbReference>